<dbReference type="EMBL" id="ADVL01000351">
    <property type="protein sequence ID" value="EFH11598.1"/>
    <property type="molecule type" value="Genomic_DNA"/>
</dbReference>
<evidence type="ECO:0000313" key="1">
    <source>
        <dbReference type="EMBL" id="EFH11598.1"/>
    </source>
</evidence>
<dbReference type="AlphaFoldDB" id="D5RM46"/>
<sequence length="278" mass="29935">AGEEGIRLLQREAAEMLDMAGAQQQPGQAAWLALPPRHGAEDADHVHGGAARLQQLGQHRGRQRPVLAQEQGPGADAGGAAQVIVLHPRHQAAIRAIGQEILAAAGIALLGRQVQHREAALGRRQAAALEGDGALQAAGELGIGLPREGLQRPVEPALREGEARQPRIDLAAGRALRQAAPTGGDAEAAGMVPPRLQQGGVQRLRLRMAGLGLQRRPHQGQRLLLAALLRPQPCQQRQQEVRARRAHQRAVQHQLRHGRAVQAEQEADQLRRRLRLGR</sequence>
<reference evidence="1 2" key="1">
    <citation type="submission" date="2010-04" db="EMBL/GenBank/DDBJ databases">
        <authorList>
            <person name="Qin X."/>
            <person name="Bachman B."/>
            <person name="Battles P."/>
            <person name="Bell A."/>
            <person name="Bess C."/>
            <person name="Bickham C."/>
            <person name="Chaboub L."/>
            <person name="Chen D."/>
            <person name="Coyle M."/>
            <person name="Deiros D.R."/>
            <person name="Dinh H."/>
            <person name="Forbes L."/>
            <person name="Fowler G."/>
            <person name="Francisco L."/>
            <person name="Fu Q."/>
            <person name="Gubbala S."/>
            <person name="Hale W."/>
            <person name="Han Y."/>
            <person name="Hemphill L."/>
            <person name="Highlander S.K."/>
            <person name="Hirani K."/>
            <person name="Hogues M."/>
            <person name="Jackson L."/>
            <person name="Jakkamsetti A."/>
            <person name="Javaid M."/>
            <person name="Jiang H."/>
            <person name="Korchina V."/>
            <person name="Kovar C."/>
            <person name="Lara F."/>
            <person name="Lee S."/>
            <person name="Mata R."/>
            <person name="Mathew T."/>
            <person name="Moen C."/>
            <person name="Morales K."/>
            <person name="Munidasa M."/>
            <person name="Nazareth L."/>
            <person name="Ngo R."/>
            <person name="Nguyen L."/>
            <person name="Okwuonu G."/>
            <person name="Ongeri F."/>
            <person name="Patil S."/>
            <person name="Petrosino J."/>
            <person name="Pham C."/>
            <person name="Pham P."/>
            <person name="Pu L.-L."/>
            <person name="Puazo M."/>
            <person name="Raj R."/>
            <person name="Reid J."/>
            <person name="Rouhana J."/>
            <person name="Saada N."/>
            <person name="Shang Y."/>
            <person name="Simmons D."/>
            <person name="Thornton R."/>
            <person name="Warren J."/>
            <person name="Weissenberger G."/>
            <person name="Zhang J."/>
            <person name="Zhang L."/>
            <person name="Zhou C."/>
            <person name="Zhu D."/>
            <person name="Muzny D."/>
            <person name="Worley K."/>
            <person name="Gibbs R."/>
        </authorList>
    </citation>
    <scope>NUCLEOTIDE SEQUENCE [LARGE SCALE GENOMIC DNA]</scope>
    <source>
        <strain evidence="1 2">ATCC 49957</strain>
    </source>
</reference>
<accession>D5RM46</accession>
<protein>
    <submittedName>
        <fullName evidence="1">Uncharacterized protein</fullName>
    </submittedName>
</protein>
<name>D5RM46_9PROT</name>
<comment type="caution">
    <text evidence="1">The sequence shown here is derived from an EMBL/GenBank/DDBJ whole genome shotgun (WGS) entry which is preliminary data.</text>
</comment>
<keyword evidence="2" id="KW-1185">Reference proteome</keyword>
<organism evidence="1 2">
    <name type="scientific">Pseudoroseomonas cervicalis ATCC 49957</name>
    <dbReference type="NCBI Taxonomy" id="525371"/>
    <lineage>
        <taxon>Bacteria</taxon>
        <taxon>Pseudomonadati</taxon>
        <taxon>Pseudomonadota</taxon>
        <taxon>Alphaproteobacteria</taxon>
        <taxon>Acetobacterales</taxon>
        <taxon>Roseomonadaceae</taxon>
        <taxon>Roseomonas</taxon>
    </lineage>
</organism>
<proteinExistence type="predicted"/>
<dbReference type="HOGENOM" id="CLU_999329_0_0_5"/>
<gene>
    <name evidence="1" type="ORF">HMPREF0731_2157</name>
</gene>
<evidence type="ECO:0000313" key="2">
    <source>
        <dbReference type="Proteomes" id="UP000005324"/>
    </source>
</evidence>
<feature type="non-terminal residue" evidence="1">
    <location>
        <position position="1"/>
    </location>
</feature>
<dbReference type="Proteomes" id="UP000005324">
    <property type="component" value="Unassembled WGS sequence"/>
</dbReference>